<protein>
    <submittedName>
        <fullName evidence="2">Uncharacterized protein sdhaf1 isoform X3</fullName>
    </submittedName>
</protein>
<keyword evidence="3" id="KW-1185">Reference proteome</keyword>
<accession>A0AAV1Q9Z0</accession>
<evidence type="ECO:0000313" key="2">
    <source>
        <dbReference type="EMBL" id="CAK6980383.1"/>
    </source>
</evidence>
<gene>
    <name evidence="2" type="ORF">FSCOSCO3_A022779</name>
</gene>
<evidence type="ECO:0000313" key="3">
    <source>
        <dbReference type="Proteomes" id="UP001314229"/>
    </source>
</evidence>
<proteinExistence type="predicted"/>
<sequence length="184" mass="19589">MTSAGDMSPAQLMQQVALLRWLCSQSEEDRSLLAAATGVQIAREMLNRLTGRKQLDAYKSVSSASQSSSIRTLERLRIRSTLRWRRESCSSLLGSKLWSQHPSSEPGPEPEPGSGPGSGSGSGPEPEPGSGSGSGPEPGSGSGPGPGPESVLMFIKHETSVKMFYILTDETFLILLSLPFSILL</sequence>
<dbReference type="EMBL" id="CAWUFR010000680">
    <property type="protein sequence ID" value="CAK6980383.1"/>
    <property type="molecule type" value="Genomic_DNA"/>
</dbReference>
<feature type="compositionally biased region" description="Gly residues" evidence="1">
    <location>
        <begin position="130"/>
        <end position="144"/>
    </location>
</feature>
<dbReference type="AlphaFoldDB" id="A0AAV1Q9Z0"/>
<comment type="caution">
    <text evidence="2">The sequence shown here is derived from an EMBL/GenBank/DDBJ whole genome shotgun (WGS) entry which is preliminary data.</text>
</comment>
<feature type="region of interest" description="Disordered" evidence="1">
    <location>
        <begin position="95"/>
        <end position="151"/>
    </location>
</feature>
<evidence type="ECO:0000256" key="1">
    <source>
        <dbReference type="SAM" id="MobiDB-lite"/>
    </source>
</evidence>
<organism evidence="2 3">
    <name type="scientific">Scomber scombrus</name>
    <name type="common">Atlantic mackerel</name>
    <name type="synonym">Scomber vernalis</name>
    <dbReference type="NCBI Taxonomy" id="13677"/>
    <lineage>
        <taxon>Eukaryota</taxon>
        <taxon>Metazoa</taxon>
        <taxon>Chordata</taxon>
        <taxon>Craniata</taxon>
        <taxon>Vertebrata</taxon>
        <taxon>Euteleostomi</taxon>
        <taxon>Actinopterygii</taxon>
        <taxon>Neopterygii</taxon>
        <taxon>Teleostei</taxon>
        <taxon>Neoteleostei</taxon>
        <taxon>Acanthomorphata</taxon>
        <taxon>Pelagiaria</taxon>
        <taxon>Scombriformes</taxon>
        <taxon>Scombridae</taxon>
        <taxon>Scomber</taxon>
    </lineage>
</organism>
<name>A0AAV1Q9Z0_SCOSC</name>
<reference evidence="2 3" key="1">
    <citation type="submission" date="2024-01" db="EMBL/GenBank/DDBJ databases">
        <authorList>
            <person name="Alioto T."/>
            <person name="Alioto T."/>
            <person name="Gomez Garrido J."/>
        </authorList>
    </citation>
    <scope>NUCLEOTIDE SEQUENCE [LARGE SCALE GENOMIC DNA]</scope>
</reference>
<dbReference type="Proteomes" id="UP001314229">
    <property type="component" value="Unassembled WGS sequence"/>
</dbReference>